<dbReference type="EMBL" id="SGXC01000001">
    <property type="protein sequence ID" value="RZS86663.1"/>
    <property type="molecule type" value="Genomic_DNA"/>
</dbReference>
<dbReference type="Gene3D" id="3.40.190.150">
    <property type="entry name" value="Bordetella uptake gene, domain 1"/>
    <property type="match status" value="1"/>
</dbReference>
<comment type="similarity">
    <text evidence="1">Belongs to the UPF0065 (bug) family.</text>
</comment>
<name>A0A4Q7NND5_9BURK</name>
<dbReference type="PANTHER" id="PTHR42928:SF5">
    <property type="entry name" value="BLR1237 PROTEIN"/>
    <property type="match status" value="1"/>
</dbReference>
<accession>A0A4Q7NND5</accession>
<dbReference type="InterPro" id="IPR042100">
    <property type="entry name" value="Bug_dom1"/>
</dbReference>
<evidence type="ECO:0000313" key="2">
    <source>
        <dbReference type="EMBL" id="RZS86663.1"/>
    </source>
</evidence>
<dbReference type="AlphaFoldDB" id="A0A4Q7NND5"/>
<reference evidence="2 3" key="1">
    <citation type="submission" date="2019-02" db="EMBL/GenBank/DDBJ databases">
        <title>Genomic Encyclopedia of Type Strains, Phase IV (KMG-IV): sequencing the most valuable type-strain genomes for metagenomic binning, comparative biology and taxonomic classification.</title>
        <authorList>
            <person name="Goeker M."/>
        </authorList>
    </citation>
    <scope>NUCLEOTIDE SEQUENCE [LARGE SCALE GENOMIC DNA]</scope>
    <source>
        <strain evidence="2 3">K24</strain>
    </source>
</reference>
<comment type="caution">
    <text evidence="2">The sequence shown here is derived from an EMBL/GenBank/DDBJ whole genome shotgun (WGS) entry which is preliminary data.</text>
</comment>
<sequence>MFNLARAASAQRSTPFGFKPLARLTLVGVLAVGALPASALDAYPSRPIRVLVGFPAGGTNDVVTRLVTNAIEKKTGWHFVVENRTGAGSNVAMEALAAAAPDGYTILVNTPGVVINPSLYSKVRYQWDKFEPIGLIGEAPLVLLANPKLPVHDIAGLQAHAKTQPDTLKFASSGNGSSSHLAMDLLRSMSNLNYLHVPYRGSGQAMADTMAGLTDLTMQPITNGLEPIRSGRLKALAQTGQSRAAVLRDVPTMAESGVRNYAVSTWYVALAPEKTPKVVTSRLQAALDNALRTPELQAQLEQVGVQALFGGSAEASRLMHQEYAKWSKLISAIGTRVD</sequence>
<dbReference type="Proteomes" id="UP000292445">
    <property type="component" value="Unassembled WGS sequence"/>
</dbReference>
<organism evidence="2 3">
    <name type="scientific">Pigmentiphaga kullae</name>
    <dbReference type="NCBI Taxonomy" id="151784"/>
    <lineage>
        <taxon>Bacteria</taxon>
        <taxon>Pseudomonadati</taxon>
        <taxon>Pseudomonadota</taxon>
        <taxon>Betaproteobacteria</taxon>
        <taxon>Burkholderiales</taxon>
        <taxon>Alcaligenaceae</taxon>
        <taxon>Pigmentiphaga</taxon>
    </lineage>
</organism>
<dbReference type="InterPro" id="IPR005064">
    <property type="entry name" value="BUG"/>
</dbReference>
<proteinExistence type="inferred from homology"/>
<keyword evidence="2" id="KW-0675">Receptor</keyword>
<keyword evidence="3" id="KW-1185">Reference proteome</keyword>
<evidence type="ECO:0000256" key="1">
    <source>
        <dbReference type="ARBA" id="ARBA00006987"/>
    </source>
</evidence>
<dbReference type="PANTHER" id="PTHR42928">
    <property type="entry name" value="TRICARBOXYLATE-BINDING PROTEIN"/>
    <property type="match status" value="1"/>
</dbReference>
<protein>
    <submittedName>
        <fullName evidence="2">Tripartite-type tricarboxylate transporter receptor subunit TctC</fullName>
    </submittedName>
</protein>
<evidence type="ECO:0000313" key="3">
    <source>
        <dbReference type="Proteomes" id="UP000292445"/>
    </source>
</evidence>
<gene>
    <name evidence="2" type="ORF">EV675_2711</name>
</gene>
<dbReference type="Gene3D" id="3.40.190.10">
    <property type="entry name" value="Periplasmic binding protein-like II"/>
    <property type="match status" value="1"/>
</dbReference>
<dbReference type="SUPFAM" id="SSF53850">
    <property type="entry name" value="Periplasmic binding protein-like II"/>
    <property type="match status" value="1"/>
</dbReference>
<dbReference type="Pfam" id="PF03401">
    <property type="entry name" value="TctC"/>
    <property type="match status" value="1"/>
</dbReference>
<dbReference type="PIRSF" id="PIRSF017082">
    <property type="entry name" value="YflP"/>
    <property type="match status" value="1"/>
</dbReference>
<dbReference type="RefSeq" id="WP_165404585.1">
    <property type="nucleotide sequence ID" value="NZ_SGXC01000001.1"/>
</dbReference>